<accession>A0A9Q0JQR2</accession>
<reference evidence="1" key="1">
    <citation type="submission" date="2022-02" db="EMBL/GenBank/DDBJ databases">
        <authorList>
            <person name="Henning P.M."/>
            <person name="McCubbin A.G."/>
            <person name="Shore J.S."/>
        </authorList>
    </citation>
    <scope>NUCLEOTIDE SEQUENCE</scope>
    <source>
        <strain evidence="1">F60SS</strain>
        <tissue evidence="1">Leaves</tissue>
    </source>
</reference>
<organism evidence="1 2">
    <name type="scientific">Turnera subulata</name>
    <dbReference type="NCBI Taxonomy" id="218843"/>
    <lineage>
        <taxon>Eukaryota</taxon>
        <taxon>Viridiplantae</taxon>
        <taxon>Streptophyta</taxon>
        <taxon>Embryophyta</taxon>
        <taxon>Tracheophyta</taxon>
        <taxon>Spermatophyta</taxon>
        <taxon>Magnoliopsida</taxon>
        <taxon>eudicotyledons</taxon>
        <taxon>Gunneridae</taxon>
        <taxon>Pentapetalae</taxon>
        <taxon>rosids</taxon>
        <taxon>fabids</taxon>
        <taxon>Malpighiales</taxon>
        <taxon>Passifloraceae</taxon>
        <taxon>Turnera</taxon>
    </lineage>
</organism>
<proteinExistence type="predicted"/>
<reference evidence="1" key="2">
    <citation type="journal article" date="2023" name="Plants (Basel)">
        <title>Annotation of the Turnera subulata (Passifloraceae) Draft Genome Reveals the S-Locus Evolved after the Divergence of Turneroideae from Passifloroideae in a Stepwise Manner.</title>
        <authorList>
            <person name="Henning P.M."/>
            <person name="Roalson E.H."/>
            <person name="Mir W."/>
            <person name="McCubbin A.G."/>
            <person name="Shore J.S."/>
        </authorList>
    </citation>
    <scope>NUCLEOTIDE SEQUENCE</scope>
    <source>
        <strain evidence="1">F60SS</strain>
    </source>
</reference>
<dbReference type="AlphaFoldDB" id="A0A9Q0JQR2"/>
<name>A0A9Q0JQR2_9ROSI</name>
<sequence length="125" mass="13849">MEPMDVAGKSKEDAWLPKAHSRNGIGYQGTGYFVLVLYNHISTVPDMPADYKPHGQNGFFKEPTGRFSAGRVIVDSIEVIIQISDFKTDLHNSDFSKRNVDSKIYIPVAPVRTIGLAAPPSVRKM</sequence>
<keyword evidence="2" id="KW-1185">Reference proteome</keyword>
<gene>
    <name evidence="1" type="ORF">Tsubulata_049021</name>
</gene>
<dbReference type="OrthoDB" id="1600564at2759"/>
<evidence type="ECO:0000313" key="2">
    <source>
        <dbReference type="Proteomes" id="UP001141552"/>
    </source>
</evidence>
<protein>
    <submittedName>
        <fullName evidence="1">Uncharacterized protein</fullName>
    </submittedName>
</protein>
<dbReference type="EMBL" id="JAKUCV010000642">
    <property type="protein sequence ID" value="KAJ4849330.1"/>
    <property type="molecule type" value="Genomic_DNA"/>
</dbReference>
<evidence type="ECO:0000313" key="1">
    <source>
        <dbReference type="EMBL" id="KAJ4849330.1"/>
    </source>
</evidence>
<dbReference type="Proteomes" id="UP001141552">
    <property type="component" value="Unassembled WGS sequence"/>
</dbReference>
<comment type="caution">
    <text evidence="1">The sequence shown here is derived from an EMBL/GenBank/DDBJ whole genome shotgun (WGS) entry which is preliminary data.</text>
</comment>